<dbReference type="EMBL" id="SRYB01000014">
    <property type="protein sequence ID" value="TGY78323.1"/>
    <property type="molecule type" value="Genomic_DNA"/>
</dbReference>
<sequence length="690" mass="78269">MKRFPYKLKSLLVALICLPNALTAIADNGHNLWLNDSDRHTSPQVSITGKRNDSPTLRIAENELKRIGWEGATTFDTGKRDMPEGAYSIMRTGGGATTISASSPIGVLYAVYELDRMMRCQQDILNINVKESPAYRYRVLNHWDNPDGTIERGYAGFSIWKWDELPDVVSPRYEEYARACASVGINASVLNNVNAKPIILSDEYLSKIKVIADQFRPYGVKVFLSVNFASPKVLGGLATADPFDKEVKAWWKAKAKEIYSLIPDFGGFLVKANSEGEAGPCDYGRTHVDGANMLADALRPHGGIVMWRAFVYAPSSPDRVMQAYDEFKPFDGKFKDNVIIQVKNGPIDFQPREPFSPLFGSMPKTNLMVEFQITQEYLGASNHLCYLAPLFKETLDADTHRMPAKSTIKEITASNDRLSAIAGVANIGDDPNWCGHLFAQSNWYAFGRLAWNPDMKADEIAAEWLKLTLSADPAFVSPMTHLMMESREAVVNYMMPMGLHHIFARDHHYGPAPWFEMPDMRRDWTATYYHQADADGIGFDRTMATGSGATSQYAEPIRLMFENKATCPDKYLLWFHHVAWTDKTQNGLTLWEDICRHYDKGLQQARQFQIAWDKMRPYVDSEKFAHVGDKLKIQTHDAQWWKDACLLYFQSINHLPFPDDMERPVYDLDRLKKVDLPLKLHGCPTRDMLP</sequence>
<evidence type="ECO:0000313" key="1">
    <source>
        <dbReference type="EMBL" id="TGY78323.1"/>
    </source>
</evidence>
<evidence type="ECO:0000313" key="2">
    <source>
        <dbReference type="Proteomes" id="UP000306319"/>
    </source>
</evidence>
<keyword evidence="2" id="KW-1185">Reference proteome</keyword>
<gene>
    <name evidence="1" type="ORF">E5331_10595</name>
</gene>
<organism evidence="1 2">
    <name type="scientific">Lepagella muris</name>
    <dbReference type="NCBI Taxonomy" id="3032870"/>
    <lineage>
        <taxon>Bacteria</taxon>
        <taxon>Pseudomonadati</taxon>
        <taxon>Bacteroidota</taxon>
        <taxon>Bacteroidia</taxon>
        <taxon>Bacteroidales</taxon>
        <taxon>Muribaculaceae</taxon>
        <taxon>Lepagella</taxon>
    </lineage>
</organism>
<reference evidence="1" key="1">
    <citation type="submission" date="2019-04" db="EMBL/GenBank/DDBJ databases">
        <title>Microbes associate with the intestines of laboratory mice.</title>
        <authorList>
            <person name="Navarre W."/>
            <person name="Wong E."/>
            <person name="Huang K."/>
            <person name="Tropini C."/>
            <person name="Ng K."/>
            <person name="Yu B."/>
        </authorList>
    </citation>
    <scope>NUCLEOTIDE SEQUENCE</scope>
    <source>
        <strain evidence="1">NM04_E33</strain>
    </source>
</reference>
<protein>
    <submittedName>
        <fullName evidence="1">Alpha-glucuronidase</fullName>
    </submittedName>
</protein>
<accession>A0AC61REP4</accession>
<name>A0AC61REP4_9BACT</name>
<comment type="caution">
    <text evidence="1">The sequence shown here is derived from an EMBL/GenBank/DDBJ whole genome shotgun (WGS) entry which is preliminary data.</text>
</comment>
<proteinExistence type="predicted"/>
<dbReference type="Proteomes" id="UP000306319">
    <property type="component" value="Unassembled WGS sequence"/>
</dbReference>